<organism evidence="1 2">
    <name type="scientific">Fumia xinanensis</name>
    <dbReference type="NCBI Taxonomy" id="2763659"/>
    <lineage>
        <taxon>Bacteria</taxon>
        <taxon>Bacillati</taxon>
        <taxon>Bacillota</taxon>
        <taxon>Clostridia</taxon>
        <taxon>Eubacteriales</taxon>
        <taxon>Oscillospiraceae</taxon>
        <taxon>Fumia</taxon>
    </lineage>
</organism>
<dbReference type="PANTHER" id="PTHR43861">
    <property type="entry name" value="TRANS-ACONITATE 2-METHYLTRANSFERASE-RELATED"/>
    <property type="match status" value="1"/>
</dbReference>
<dbReference type="Gene3D" id="1.10.150.290">
    <property type="entry name" value="S-adenosyl-L-methionine-dependent methyltransferases"/>
    <property type="match status" value="1"/>
</dbReference>
<dbReference type="AlphaFoldDB" id="A0A926E0H4"/>
<dbReference type="RefSeq" id="WP_249293949.1">
    <property type="nucleotide sequence ID" value="NZ_JACRSV010000001.1"/>
</dbReference>
<keyword evidence="2" id="KW-1185">Reference proteome</keyword>
<dbReference type="GO" id="GO:0032259">
    <property type="term" value="P:methylation"/>
    <property type="evidence" value="ECO:0007669"/>
    <property type="project" value="UniProtKB-KW"/>
</dbReference>
<sequence>MPLWNPQQYLKFETERTQPAKDLASRLSGQNPKRILDLGCGPGNSTAVLGEQFRNSEIIGVDASKEMVQTAQKTYPSFHFIQAEAPDGLAVLKYLFDIIFSNACIQWIPNHPHLLGVLMSLLSPDGILAVQTPINQDEPIHQIISEVASREKWKSFFPSPRVFYNLSEEEYYDLLTEISSEFELWKTIYCHQLPSHQAILEWYRGTGLRPYLEMLPDTKKMEFEQEIMDCLKDAYPVRKDGSVLFRFPRLFFTACPRT</sequence>
<evidence type="ECO:0000313" key="2">
    <source>
        <dbReference type="Proteomes" id="UP000610760"/>
    </source>
</evidence>
<keyword evidence="1" id="KW-0489">Methyltransferase</keyword>
<dbReference type="Pfam" id="PF13489">
    <property type="entry name" value="Methyltransf_23"/>
    <property type="match status" value="1"/>
</dbReference>
<proteinExistence type="predicted"/>
<gene>
    <name evidence="1" type="ORF">H8710_03115</name>
</gene>
<accession>A0A926E0H4</accession>
<name>A0A926E0H4_9FIRM</name>
<dbReference type="InterPro" id="IPR029063">
    <property type="entry name" value="SAM-dependent_MTases_sf"/>
</dbReference>
<dbReference type="GO" id="GO:0030798">
    <property type="term" value="F:trans-aconitate 2-methyltransferase activity"/>
    <property type="evidence" value="ECO:0007669"/>
    <property type="project" value="InterPro"/>
</dbReference>
<dbReference type="Proteomes" id="UP000610760">
    <property type="component" value="Unassembled WGS sequence"/>
</dbReference>
<dbReference type="EMBL" id="JACRSV010000001">
    <property type="protein sequence ID" value="MBC8559056.1"/>
    <property type="molecule type" value="Genomic_DNA"/>
</dbReference>
<dbReference type="Gene3D" id="3.40.50.150">
    <property type="entry name" value="Vaccinia Virus protein VP39"/>
    <property type="match status" value="1"/>
</dbReference>
<dbReference type="InterPro" id="IPR023149">
    <property type="entry name" value="Trans_acon_MeTrfase_C"/>
</dbReference>
<dbReference type="SUPFAM" id="SSF53335">
    <property type="entry name" value="S-adenosyl-L-methionine-dependent methyltransferases"/>
    <property type="match status" value="1"/>
</dbReference>
<keyword evidence="1" id="KW-0808">Transferase</keyword>
<dbReference type="CDD" id="cd02440">
    <property type="entry name" value="AdoMet_MTases"/>
    <property type="match status" value="1"/>
</dbReference>
<dbReference type="PANTHER" id="PTHR43861:SF1">
    <property type="entry name" value="TRANS-ACONITATE 2-METHYLTRANSFERASE"/>
    <property type="match status" value="1"/>
</dbReference>
<evidence type="ECO:0000313" key="1">
    <source>
        <dbReference type="EMBL" id="MBC8559056.1"/>
    </source>
</evidence>
<comment type="caution">
    <text evidence="1">The sequence shown here is derived from an EMBL/GenBank/DDBJ whole genome shotgun (WGS) entry which is preliminary data.</text>
</comment>
<reference evidence="1" key="1">
    <citation type="submission" date="2020-08" db="EMBL/GenBank/DDBJ databases">
        <title>Genome public.</title>
        <authorList>
            <person name="Liu C."/>
            <person name="Sun Q."/>
        </authorList>
    </citation>
    <scope>NUCLEOTIDE SEQUENCE</scope>
    <source>
        <strain evidence="1">NSJ-33</strain>
    </source>
</reference>
<protein>
    <submittedName>
        <fullName evidence="1">Methyltransferase domain-containing protein</fullName>
    </submittedName>
</protein>